<feature type="region of interest" description="Disordered" evidence="1">
    <location>
        <begin position="212"/>
        <end position="232"/>
    </location>
</feature>
<sequence>MDFNEFNTSLDSKRSSSNDDCQSSVERETCELNNVDENAAHISESKEPDPEPTELSSHIIHTHAHRNADSSYTVTCTVSMVLAVPRGYEDDPVIDAEKKNKGKKSIIEAPKAQAHYHIEYNLLPVEHEPVKVDMVMYGLVAKVYMDNETKVVKAWQEGDNIWLGWTQSVKLNVTRELLIKLSSHKVTFRLWDTKDRVSSKAKYDRPKAFRLAKGSRVEDPDQKGASQNCEPKRAGGIKGMVLRLRALYEKQHPKKYQNDVITTDYIQPSKLKYDTDDPRLPNMEASGVSEKPVSPVVRNADVLLAQEAAYSKQSYGGKQSPKPTGPKSTTPKARSADQEKYMALSKLLQKRSLGRSSETKGCKDSTTIYSAKSGTLKGSSLMVSKKKHVQKTIQETLKENDICQNGVASAEFKVMYFLAGEMSLTDCMMTRYGREFKVLCSIALDQPLLSEELKAELNPLAITIFSASSLPSSPVSFNELEHKCMPVYCQYKFHNLPAHRTKGLNHGSKIYFNDVNVILTGLLRREELLEFLRGPPLEIEVHDRDRKAEEIASSPAIFGTEATDSKLASTALVPTKQTIYSPFREMKKLCDPCGIAKLNFSKLLKGYRYLKLNLPIRASYSVQRLSDDKNDCKENEPETAGALNSQHNSVPAGHYLKANSVLKVQVEIAHPLNSDKTEESFPFGRIIYILKYNTEFLEKLEAEILRINTVAFHVQCYNKETAQRILQGYTMDATERENKYLNALTGFHIIDKDLHLFVLEGLKDEAIKTLWETVPFKLVEDLEERHIKVLYNSGLSFSKRLYGILDVGMSSVHLQESLETIIKEPLLYIRDTVPYTCLQAMLRINHMCKVSKLEEVVQNNMFPSAEMVQSLRNEFGIVPSREVERPIPDSIKGKVIIHPHVSERRTYTPIDNYNKEYLSWKQNQSNEGLYSKNYIQANIEDIQRASSALQKQKPTVFVAKVEDGQPVYNYSIQKMNSTSLAKELMYKEMAKEPTRRFTYSQDYHSFTVVPVDIEAERKAEEATSRAAWRSPDGIVYYDFKNSLESNQHPKHPDKARLEELRKPWKENILHDNILKPFLDRNRFPWSKRHKDFELYRKPPAVLGQELPLTIHLAGEALHQEQLQAAHAQFTRWLSKILPDKKSASCSRISDFKCYMRKAGLDKLHDILKDKPMKRSLRAWNGSLPLPYTDTKKEEELHISSHTQTKCQFRRYWRPHSFQHKRTALPLSDVEKSVFVFQKPQNTTMMYTDLSSAHSKRKVIEMRTYNNLEVYIK</sequence>
<name>A0A8T0AP95_SILME</name>
<feature type="region of interest" description="Disordered" evidence="1">
    <location>
        <begin position="272"/>
        <end position="292"/>
    </location>
</feature>
<evidence type="ECO:0000256" key="1">
    <source>
        <dbReference type="SAM" id="MobiDB-lite"/>
    </source>
</evidence>
<protein>
    <recommendedName>
        <fullName evidence="2">DUF4550 domain-containing protein</fullName>
    </recommendedName>
</protein>
<keyword evidence="4" id="KW-1185">Reference proteome</keyword>
<dbReference type="PANTHER" id="PTHR33667">
    <property type="entry name" value="SI:DKEY-57N24.6"/>
    <property type="match status" value="1"/>
</dbReference>
<evidence type="ECO:0000313" key="4">
    <source>
        <dbReference type="Proteomes" id="UP000606274"/>
    </source>
</evidence>
<feature type="compositionally biased region" description="Polar residues" evidence="1">
    <location>
        <begin position="1"/>
        <end position="10"/>
    </location>
</feature>
<feature type="region of interest" description="Disordered" evidence="1">
    <location>
        <begin position="311"/>
        <end position="338"/>
    </location>
</feature>
<dbReference type="AlphaFoldDB" id="A0A8T0AP95"/>
<feature type="compositionally biased region" description="Low complexity" evidence="1">
    <location>
        <begin position="316"/>
        <end position="332"/>
    </location>
</feature>
<accession>A0A8T0AP95</accession>
<comment type="caution">
    <text evidence="3">The sequence shown here is derived from an EMBL/GenBank/DDBJ whole genome shotgun (WGS) entry which is preliminary data.</text>
</comment>
<gene>
    <name evidence="3" type="ORF">HF521_008583</name>
</gene>
<reference evidence="3" key="1">
    <citation type="submission" date="2020-08" db="EMBL/GenBank/DDBJ databases">
        <title>Chromosome-level assembly of Southern catfish (Silurus meridionalis) provides insights into visual adaptation to the nocturnal and benthic lifestyles.</title>
        <authorList>
            <person name="Zhang Y."/>
            <person name="Wang D."/>
            <person name="Peng Z."/>
        </authorList>
    </citation>
    <scope>NUCLEOTIDE SEQUENCE</scope>
    <source>
        <strain evidence="3">SWU-2019-XX</strain>
        <tissue evidence="3">Muscle</tissue>
    </source>
</reference>
<dbReference type="InterPro" id="IPR027876">
    <property type="entry name" value="DUF4550"/>
</dbReference>
<feature type="region of interest" description="Disordered" evidence="1">
    <location>
        <begin position="1"/>
        <end position="55"/>
    </location>
</feature>
<proteinExistence type="predicted"/>
<dbReference type="Pfam" id="PF15084">
    <property type="entry name" value="DUF4550"/>
    <property type="match status" value="1"/>
</dbReference>
<feature type="domain" description="DUF4550" evidence="2">
    <location>
        <begin position="115"/>
        <end position="208"/>
    </location>
</feature>
<dbReference type="Proteomes" id="UP000606274">
    <property type="component" value="Unassembled WGS sequence"/>
</dbReference>
<evidence type="ECO:0000259" key="2">
    <source>
        <dbReference type="Pfam" id="PF15084"/>
    </source>
</evidence>
<organism evidence="3 4">
    <name type="scientific">Silurus meridionalis</name>
    <name type="common">Southern catfish</name>
    <name type="synonym">Silurus soldatovi meridionalis</name>
    <dbReference type="NCBI Taxonomy" id="175797"/>
    <lineage>
        <taxon>Eukaryota</taxon>
        <taxon>Metazoa</taxon>
        <taxon>Chordata</taxon>
        <taxon>Craniata</taxon>
        <taxon>Vertebrata</taxon>
        <taxon>Euteleostomi</taxon>
        <taxon>Actinopterygii</taxon>
        <taxon>Neopterygii</taxon>
        <taxon>Teleostei</taxon>
        <taxon>Ostariophysi</taxon>
        <taxon>Siluriformes</taxon>
        <taxon>Siluridae</taxon>
        <taxon>Silurus</taxon>
    </lineage>
</organism>
<evidence type="ECO:0000313" key="3">
    <source>
        <dbReference type="EMBL" id="KAF7693267.1"/>
    </source>
</evidence>
<dbReference type="PANTHER" id="PTHR33667:SF7">
    <property type="entry name" value="RIKEN CDNA 1810020O05 GENE"/>
    <property type="match status" value="1"/>
</dbReference>
<dbReference type="EMBL" id="JABFDY010000019">
    <property type="protein sequence ID" value="KAF7693267.1"/>
    <property type="molecule type" value="Genomic_DNA"/>
</dbReference>